<accession>A0ACB6ZLT9</accession>
<protein>
    <submittedName>
        <fullName evidence="1">Uncharacterized protein</fullName>
    </submittedName>
</protein>
<evidence type="ECO:0000313" key="2">
    <source>
        <dbReference type="Proteomes" id="UP000886501"/>
    </source>
</evidence>
<evidence type="ECO:0000313" key="1">
    <source>
        <dbReference type="EMBL" id="KAF9650288.1"/>
    </source>
</evidence>
<keyword evidence="2" id="KW-1185">Reference proteome</keyword>
<organism evidence="1 2">
    <name type="scientific">Thelephora ganbajun</name>
    <name type="common">Ganba fungus</name>
    <dbReference type="NCBI Taxonomy" id="370292"/>
    <lineage>
        <taxon>Eukaryota</taxon>
        <taxon>Fungi</taxon>
        <taxon>Dikarya</taxon>
        <taxon>Basidiomycota</taxon>
        <taxon>Agaricomycotina</taxon>
        <taxon>Agaricomycetes</taxon>
        <taxon>Thelephorales</taxon>
        <taxon>Thelephoraceae</taxon>
        <taxon>Thelephora</taxon>
    </lineage>
</organism>
<name>A0ACB6ZLT9_THEGA</name>
<proteinExistence type="predicted"/>
<dbReference type="EMBL" id="MU117986">
    <property type="protein sequence ID" value="KAF9650288.1"/>
    <property type="molecule type" value="Genomic_DNA"/>
</dbReference>
<reference evidence="1" key="2">
    <citation type="journal article" date="2020" name="Nat. Commun.">
        <title>Large-scale genome sequencing of mycorrhizal fungi provides insights into the early evolution of symbiotic traits.</title>
        <authorList>
            <person name="Miyauchi S."/>
            <person name="Kiss E."/>
            <person name="Kuo A."/>
            <person name="Drula E."/>
            <person name="Kohler A."/>
            <person name="Sanchez-Garcia M."/>
            <person name="Morin E."/>
            <person name="Andreopoulos B."/>
            <person name="Barry K.W."/>
            <person name="Bonito G."/>
            <person name="Buee M."/>
            <person name="Carver A."/>
            <person name="Chen C."/>
            <person name="Cichocki N."/>
            <person name="Clum A."/>
            <person name="Culley D."/>
            <person name="Crous P.W."/>
            <person name="Fauchery L."/>
            <person name="Girlanda M."/>
            <person name="Hayes R.D."/>
            <person name="Keri Z."/>
            <person name="LaButti K."/>
            <person name="Lipzen A."/>
            <person name="Lombard V."/>
            <person name="Magnuson J."/>
            <person name="Maillard F."/>
            <person name="Murat C."/>
            <person name="Nolan M."/>
            <person name="Ohm R.A."/>
            <person name="Pangilinan J."/>
            <person name="Pereira M.F."/>
            <person name="Perotto S."/>
            <person name="Peter M."/>
            <person name="Pfister S."/>
            <person name="Riley R."/>
            <person name="Sitrit Y."/>
            <person name="Stielow J.B."/>
            <person name="Szollosi G."/>
            <person name="Zifcakova L."/>
            <person name="Stursova M."/>
            <person name="Spatafora J.W."/>
            <person name="Tedersoo L."/>
            <person name="Vaario L.M."/>
            <person name="Yamada A."/>
            <person name="Yan M."/>
            <person name="Wang P."/>
            <person name="Xu J."/>
            <person name="Bruns T."/>
            <person name="Baldrian P."/>
            <person name="Vilgalys R."/>
            <person name="Dunand C."/>
            <person name="Henrissat B."/>
            <person name="Grigoriev I.V."/>
            <person name="Hibbett D."/>
            <person name="Nagy L.G."/>
            <person name="Martin F.M."/>
        </authorList>
    </citation>
    <scope>NUCLEOTIDE SEQUENCE</scope>
    <source>
        <strain evidence="1">P2</strain>
    </source>
</reference>
<sequence>MLTRIILDPDFAVHVKAVRIFVPAEREQTQSFAFQLGMISNALPKMTNLRKVHITMRWKDLQQILKMLHLNCPKLSALSIESTDGTGELVFPKFAHLKDFAFTTKGGETSHLDEFLQQIKTEVRALAVKHRSWSYPSPLISVRHLAHLDIGGIFEGDSFDQILSNGHQLETLRLSCELHCVASPAFRAHTKSLPFLRHFAIWVTEVVRDVKDTDLFPALTEFIRSRQPLRLLTIGCGNQYFDILGYNASTWGVFPSLQNLLGLITSLPSDMASPMIPLFSWMLPRNLQYLNLGNAFASCGVREFLTQFRPGVPPSLKVVGLYAYPPEEPLTTIVELGFPMVELLWMNYNYHTVVRRSTTGPNTSGPMELEEWSSKRTRYSRVDILTNMGVANSVWKDPFIGDFW</sequence>
<reference evidence="1" key="1">
    <citation type="submission" date="2019-10" db="EMBL/GenBank/DDBJ databases">
        <authorList>
            <consortium name="DOE Joint Genome Institute"/>
            <person name="Kuo A."/>
            <person name="Miyauchi S."/>
            <person name="Kiss E."/>
            <person name="Drula E."/>
            <person name="Kohler A."/>
            <person name="Sanchez-Garcia M."/>
            <person name="Andreopoulos B."/>
            <person name="Barry K.W."/>
            <person name="Bonito G."/>
            <person name="Buee M."/>
            <person name="Carver A."/>
            <person name="Chen C."/>
            <person name="Cichocki N."/>
            <person name="Clum A."/>
            <person name="Culley D."/>
            <person name="Crous P.W."/>
            <person name="Fauchery L."/>
            <person name="Girlanda M."/>
            <person name="Hayes R."/>
            <person name="Keri Z."/>
            <person name="Labutti K."/>
            <person name="Lipzen A."/>
            <person name="Lombard V."/>
            <person name="Magnuson J."/>
            <person name="Maillard F."/>
            <person name="Morin E."/>
            <person name="Murat C."/>
            <person name="Nolan M."/>
            <person name="Ohm R."/>
            <person name="Pangilinan J."/>
            <person name="Pereira M."/>
            <person name="Perotto S."/>
            <person name="Peter M."/>
            <person name="Riley R."/>
            <person name="Sitrit Y."/>
            <person name="Stielow B."/>
            <person name="Szollosi G."/>
            <person name="Zifcakova L."/>
            <person name="Stursova M."/>
            <person name="Spatafora J.W."/>
            <person name="Tedersoo L."/>
            <person name="Vaario L.-M."/>
            <person name="Yamada A."/>
            <person name="Yan M."/>
            <person name="Wang P."/>
            <person name="Xu J."/>
            <person name="Bruns T."/>
            <person name="Baldrian P."/>
            <person name="Vilgalys R."/>
            <person name="Henrissat B."/>
            <person name="Grigoriev I.V."/>
            <person name="Hibbett D."/>
            <person name="Nagy L.G."/>
            <person name="Martin F.M."/>
        </authorList>
    </citation>
    <scope>NUCLEOTIDE SEQUENCE</scope>
    <source>
        <strain evidence="1">P2</strain>
    </source>
</reference>
<dbReference type="Proteomes" id="UP000886501">
    <property type="component" value="Unassembled WGS sequence"/>
</dbReference>
<gene>
    <name evidence="1" type="ORF">BDM02DRAFT_3112258</name>
</gene>
<comment type="caution">
    <text evidence="1">The sequence shown here is derived from an EMBL/GenBank/DDBJ whole genome shotgun (WGS) entry which is preliminary data.</text>
</comment>